<dbReference type="InterPro" id="IPR002654">
    <property type="entry name" value="Glyco_trans_25"/>
</dbReference>
<dbReference type="Proteomes" id="UP000255098">
    <property type="component" value="Unassembled WGS sequence"/>
</dbReference>
<feature type="domain" description="Glycosyl transferase family 25" evidence="1">
    <location>
        <begin position="2"/>
        <end position="195"/>
    </location>
</feature>
<dbReference type="CDD" id="cd06532">
    <property type="entry name" value="Glyco_transf_25"/>
    <property type="match status" value="1"/>
</dbReference>
<dbReference type="EMBL" id="UGSP01000001">
    <property type="protein sequence ID" value="SUB24160.1"/>
    <property type="molecule type" value="Genomic_DNA"/>
</dbReference>
<keyword evidence="3" id="KW-1185">Reference proteome</keyword>
<keyword evidence="2" id="KW-0808">Transferase</keyword>
<evidence type="ECO:0000259" key="1">
    <source>
        <dbReference type="Pfam" id="PF01755"/>
    </source>
</evidence>
<dbReference type="GeneID" id="300133397"/>
<organism evidence="2 3">
    <name type="scientific">Avibacterium avium</name>
    <name type="common">Pasteurella avium</name>
    <dbReference type="NCBI Taxonomy" id="751"/>
    <lineage>
        <taxon>Bacteria</taxon>
        <taxon>Pseudomonadati</taxon>
        <taxon>Pseudomonadota</taxon>
        <taxon>Gammaproteobacteria</taxon>
        <taxon>Pasteurellales</taxon>
        <taxon>Pasteurellaceae</taxon>
        <taxon>Avibacterium</taxon>
    </lineage>
</organism>
<gene>
    <name evidence="2" type="ORF">NCTC11297_01189</name>
</gene>
<name>A0A379ARC5_AVIAV</name>
<dbReference type="Pfam" id="PF01755">
    <property type="entry name" value="Glyco_transf_25"/>
    <property type="match status" value="1"/>
</dbReference>
<proteinExistence type="predicted"/>
<dbReference type="AlphaFoldDB" id="A0A379ARC5"/>
<accession>A0A379ARC5</accession>
<evidence type="ECO:0000313" key="2">
    <source>
        <dbReference type="EMBL" id="SUB24160.1"/>
    </source>
</evidence>
<reference evidence="2 3" key="1">
    <citation type="submission" date="2018-06" db="EMBL/GenBank/DDBJ databases">
        <authorList>
            <consortium name="Pathogen Informatics"/>
            <person name="Doyle S."/>
        </authorList>
    </citation>
    <scope>NUCLEOTIDE SEQUENCE [LARGE SCALE GENOMIC DNA]</scope>
    <source>
        <strain evidence="3">NCTC 11297</strain>
    </source>
</reference>
<evidence type="ECO:0000313" key="3">
    <source>
        <dbReference type="Proteomes" id="UP000255098"/>
    </source>
</evidence>
<sequence length="257" mass="29860">MKKFLISLDKDHQRRELFFAQPNTQDFTLFSAINTMQETPENLTALYDQEKFSERYGRKVTKGEIGCTLSHLAVYRLIANDENIQDDEYCLICEDDALFNQDFQHHLDCLLKENIQADIILIGQSKIDDFNHSELEINYPTTFSFLRNKIAGSSFCYAYPYRNYFAGTVAYLIKKSAVKAFLAEEKPYWLADDYILFGNKFALDTQVVRPLLAIENPKLMSNLENVRGSITHHFWQKLIKYPLKKLLAITRNLKGGK</sequence>
<protein>
    <submittedName>
        <fullName evidence="2">Glycosyl transferase, family 25 protein</fullName>
    </submittedName>
</protein>
<dbReference type="RefSeq" id="WP_115249401.1">
    <property type="nucleotide sequence ID" value="NZ_UGSP01000001.1"/>
</dbReference>
<dbReference type="GO" id="GO:0016740">
    <property type="term" value="F:transferase activity"/>
    <property type="evidence" value="ECO:0007669"/>
    <property type="project" value="UniProtKB-KW"/>
</dbReference>